<dbReference type="Proteomes" id="UP001143856">
    <property type="component" value="Unassembled WGS sequence"/>
</dbReference>
<evidence type="ECO:0000313" key="1">
    <source>
        <dbReference type="EMBL" id="KAJ2969029.1"/>
    </source>
</evidence>
<gene>
    <name evidence="1" type="ORF">NUW58_g10087</name>
</gene>
<accession>A0ACC1MQE0</accession>
<dbReference type="EMBL" id="JAPDGR010004143">
    <property type="protein sequence ID" value="KAJ2969029.1"/>
    <property type="molecule type" value="Genomic_DNA"/>
</dbReference>
<protein>
    <submittedName>
        <fullName evidence="1">Uncharacterized protein</fullName>
    </submittedName>
</protein>
<sequence>MVAIPHGTVPPMHFSSHHVSSHRIIPRISPLNPPPASLLESPPSQSLRPSQCSESEQLETLSAYIKSVEDELQQHNQLRSPMLLAFTPRGHNAAKAMTNWERKSSYLLREIVKFRTYVDSLQRASERRSEVYVERDNARRAARGEEIDDSSSTHSDEADMTLKAES</sequence>
<name>A0ACC1MQE0_9PEZI</name>
<comment type="caution">
    <text evidence="1">The sequence shown here is derived from an EMBL/GenBank/DDBJ whole genome shotgun (WGS) entry which is preliminary data.</text>
</comment>
<evidence type="ECO:0000313" key="2">
    <source>
        <dbReference type="Proteomes" id="UP001143856"/>
    </source>
</evidence>
<reference evidence="1" key="1">
    <citation type="submission" date="2022-10" db="EMBL/GenBank/DDBJ databases">
        <title>Genome Sequence of Xylaria curta.</title>
        <authorList>
            <person name="Buettner E."/>
        </authorList>
    </citation>
    <scope>NUCLEOTIDE SEQUENCE</scope>
    <source>
        <strain evidence="1">Babe10</strain>
    </source>
</reference>
<keyword evidence="2" id="KW-1185">Reference proteome</keyword>
<proteinExistence type="predicted"/>
<organism evidence="1 2">
    <name type="scientific">Xylaria curta</name>
    <dbReference type="NCBI Taxonomy" id="42375"/>
    <lineage>
        <taxon>Eukaryota</taxon>
        <taxon>Fungi</taxon>
        <taxon>Dikarya</taxon>
        <taxon>Ascomycota</taxon>
        <taxon>Pezizomycotina</taxon>
        <taxon>Sordariomycetes</taxon>
        <taxon>Xylariomycetidae</taxon>
        <taxon>Xylariales</taxon>
        <taxon>Xylariaceae</taxon>
        <taxon>Xylaria</taxon>
    </lineage>
</organism>